<gene>
    <name evidence="3" type="ORF">CBR_g28485</name>
</gene>
<protein>
    <recommendedName>
        <fullName evidence="5">Transmembrane protein</fullName>
    </recommendedName>
</protein>
<reference evidence="3 4" key="1">
    <citation type="journal article" date="2018" name="Cell">
        <title>The Chara Genome: Secondary Complexity and Implications for Plant Terrestrialization.</title>
        <authorList>
            <person name="Nishiyama T."/>
            <person name="Sakayama H."/>
            <person name="Vries J.D."/>
            <person name="Buschmann H."/>
            <person name="Saint-Marcoux D."/>
            <person name="Ullrich K.K."/>
            <person name="Haas F.B."/>
            <person name="Vanderstraeten L."/>
            <person name="Becker D."/>
            <person name="Lang D."/>
            <person name="Vosolsobe S."/>
            <person name="Rombauts S."/>
            <person name="Wilhelmsson P.K.I."/>
            <person name="Janitza P."/>
            <person name="Kern R."/>
            <person name="Heyl A."/>
            <person name="Rumpler F."/>
            <person name="Villalobos L.I.A.C."/>
            <person name="Clay J.M."/>
            <person name="Skokan R."/>
            <person name="Toyoda A."/>
            <person name="Suzuki Y."/>
            <person name="Kagoshima H."/>
            <person name="Schijlen E."/>
            <person name="Tajeshwar N."/>
            <person name="Catarino B."/>
            <person name="Hetherington A.J."/>
            <person name="Saltykova A."/>
            <person name="Bonnot C."/>
            <person name="Breuninger H."/>
            <person name="Symeonidi A."/>
            <person name="Radhakrishnan G.V."/>
            <person name="Van Nieuwerburgh F."/>
            <person name="Deforce D."/>
            <person name="Chang C."/>
            <person name="Karol K.G."/>
            <person name="Hedrich R."/>
            <person name="Ulvskov P."/>
            <person name="Glockner G."/>
            <person name="Delwiche C.F."/>
            <person name="Petrasek J."/>
            <person name="Van de Peer Y."/>
            <person name="Friml J."/>
            <person name="Beilby M."/>
            <person name="Dolan L."/>
            <person name="Kohara Y."/>
            <person name="Sugano S."/>
            <person name="Fujiyama A."/>
            <person name="Delaux P.-M."/>
            <person name="Quint M."/>
            <person name="TheiBen G."/>
            <person name="Hagemann M."/>
            <person name="Harholt J."/>
            <person name="Dunand C."/>
            <person name="Zachgo S."/>
            <person name="Langdale J."/>
            <person name="Maumus F."/>
            <person name="Straeten D.V.D."/>
            <person name="Gould S.B."/>
            <person name="Rensing S.A."/>
        </authorList>
    </citation>
    <scope>NUCLEOTIDE SEQUENCE [LARGE SCALE GENOMIC DNA]</scope>
    <source>
        <strain evidence="3 4">S276</strain>
    </source>
</reference>
<feature type="compositionally biased region" description="Basic and acidic residues" evidence="1">
    <location>
        <begin position="234"/>
        <end position="253"/>
    </location>
</feature>
<feature type="region of interest" description="Disordered" evidence="1">
    <location>
        <begin position="482"/>
        <end position="502"/>
    </location>
</feature>
<feature type="region of interest" description="Disordered" evidence="1">
    <location>
        <begin position="320"/>
        <end position="365"/>
    </location>
</feature>
<keyword evidence="2" id="KW-0812">Transmembrane</keyword>
<dbReference type="EMBL" id="BFEA01000025">
    <property type="protein sequence ID" value="GBG62009.1"/>
    <property type="molecule type" value="Genomic_DNA"/>
</dbReference>
<evidence type="ECO:0000256" key="1">
    <source>
        <dbReference type="SAM" id="MobiDB-lite"/>
    </source>
</evidence>
<dbReference type="Proteomes" id="UP000265515">
    <property type="component" value="Unassembled WGS sequence"/>
</dbReference>
<feature type="region of interest" description="Disordered" evidence="1">
    <location>
        <begin position="520"/>
        <end position="544"/>
    </location>
</feature>
<dbReference type="AlphaFoldDB" id="A0A388JW14"/>
<dbReference type="Gramene" id="GBG62009">
    <property type="protein sequence ID" value="GBG62009"/>
    <property type="gene ID" value="CBR_g28485"/>
</dbReference>
<comment type="caution">
    <text evidence="3">The sequence shown here is derived from an EMBL/GenBank/DDBJ whole genome shotgun (WGS) entry which is preliminary data.</text>
</comment>
<feature type="transmembrane region" description="Helical" evidence="2">
    <location>
        <begin position="647"/>
        <end position="665"/>
    </location>
</feature>
<keyword evidence="2" id="KW-1133">Transmembrane helix</keyword>
<feature type="region of interest" description="Disordered" evidence="1">
    <location>
        <begin position="435"/>
        <end position="459"/>
    </location>
</feature>
<feature type="region of interest" description="Disordered" evidence="1">
    <location>
        <begin position="206"/>
        <end position="294"/>
    </location>
</feature>
<evidence type="ECO:0000313" key="3">
    <source>
        <dbReference type="EMBL" id="GBG62009.1"/>
    </source>
</evidence>
<proteinExistence type="predicted"/>
<feature type="compositionally biased region" description="Basic and acidic residues" evidence="1">
    <location>
        <begin position="276"/>
        <end position="294"/>
    </location>
</feature>
<accession>A0A388JW14</accession>
<name>A0A388JW14_CHABU</name>
<organism evidence="3 4">
    <name type="scientific">Chara braunii</name>
    <name type="common">Braun's stonewort</name>
    <dbReference type="NCBI Taxonomy" id="69332"/>
    <lineage>
        <taxon>Eukaryota</taxon>
        <taxon>Viridiplantae</taxon>
        <taxon>Streptophyta</taxon>
        <taxon>Charophyceae</taxon>
        <taxon>Charales</taxon>
        <taxon>Characeae</taxon>
        <taxon>Chara</taxon>
    </lineage>
</organism>
<keyword evidence="4" id="KW-1185">Reference proteome</keyword>
<feature type="compositionally biased region" description="Polar residues" evidence="1">
    <location>
        <begin position="254"/>
        <end position="268"/>
    </location>
</feature>
<feature type="region of interest" description="Disordered" evidence="1">
    <location>
        <begin position="142"/>
        <end position="162"/>
    </location>
</feature>
<evidence type="ECO:0000313" key="4">
    <source>
        <dbReference type="Proteomes" id="UP000265515"/>
    </source>
</evidence>
<feature type="compositionally biased region" description="Acidic residues" evidence="1">
    <location>
        <begin position="206"/>
        <end position="215"/>
    </location>
</feature>
<evidence type="ECO:0000256" key="2">
    <source>
        <dbReference type="SAM" id="Phobius"/>
    </source>
</evidence>
<keyword evidence="2" id="KW-0472">Membrane</keyword>
<feature type="compositionally biased region" description="Low complexity" evidence="1">
    <location>
        <begin position="521"/>
        <end position="534"/>
    </location>
</feature>
<sequence length="675" mass="74921">MECPSPFVVQGADFGTRRDDARLLINNLDCFWRSPVSTAYSVRPDSLGTNEDKEEWIIAPCLLVEKAGPATSRMRSKGVCVPPKRLLLFNAKGPIDGVFAQNWRPETPMTHHGVFGGTHETRSQFFAESPLLSGMGDSLRSLKEDADDEPGPEVISRAKKGPEIRSRAHRYFPEESTRSVFAEPRETGSCASASSVIYWDMNDETVEDREEEGDELSVSSARDLSGDAGSTRPKTSDQERRHPSKRTVSDDSHATCSTNTTSKGTPDSDSIIGHRGIGDQRGTERPGRRGEGARWCDSRLTEDFAMWPELTQQLQELAKSLPDGDYPPWRQAEMSGGERGGDDSAGHGDASQVQLRQHHEEEGIEQSTVCHEEGAFIDDETGSYAAWKSSEHARGFMGRDCKGSCSRGLPDVEAGRKYSWTNNRLPVRVADGAGSSKLTREEENVSQSSEWDGEEEEDMCVRGVNPELLRRELEWLVQKQRREEHKVDAYGSDGSESEHHRRKKSGIWDLSLSGFWSCAGGTSSAAEESNTSEEGGSRQGTGEETIFCERTGPAPREGGPYWLLGSGENGTVMQTNKKFESAKGKTPEKDQDIRLAARIENNNKRNSTPEKDQDIRLAARIENNNKRNSLWRIDRTKGHGRGGVRKLIVGLMSAAAAGGAINYLYRKRWQRQRIH</sequence>
<evidence type="ECO:0008006" key="5">
    <source>
        <dbReference type="Google" id="ProtNLM"/>
    </source>
</evidence>